<feature type="domain" description="Myotubularin phosphatase" evidence="5">
    <location>
        <begin position="165"/>
        <end position="586"/>
    </location>
</feature>
<dbReference type="InterPro" id="IPR030564">
    <property type="entry name" value="Myotubularin"/>
</dbReference>
<organism evidence="6 7">
    <name type="scientific">Wickerhamomyces anomalus (strain ATCC 58044 / CBS 1984 / NCYC 433 / NRRL Y-366-8)</name>
    <name type="common">Yeast</name>
    <name type="synonym">Hansenula anomala</name>
    <dbReference type="NCBI Taxonomy" id="683960"/>
    <lineage>
        <taxon>Eukaryota</taxon>
        <taxon>Fungi</taxon>
        <taxon>Dikarya</taxon>
        <taxon>Ascomycota</taxon>
        <taxon>Saccharomycotina</taxon>
        <taxon>Saccharomycetes</taxon>
        <taxon>Phaffomycetales</taxon>
        <taxon>Wickerhamomycetaceae</taxon>
        <taxon>Wickerhamomyces</taxon>
    </lineage>
</organism>
<evidence type="ECO:0000256" key="1">
    <source>
        <dbReference type="ARBA" id="ARBA00007471"/>
    </source>
</evidence>
<dbReference type="InterPro" id="IPR011993">
    <property type="entry name" value="PH-like_dom_sf"/>
</dbReference>
<feature type="compositionally biased region" description="Polar residues" evidence="4">
    <location>
        <begin position="604"/>
        <end position="617"/>
    </location>
</feature>
<dbReference type="GO" id="GO:0016020">
    <property type="term" value="C:membrane"/>
    <property type="evidence" value="ECO:0007669"/>
    <property type="project" value="TreeGrafter"/>
</dbReference>
<evidence type="ECO:0000256" key="4">
    <source>
        <dbReference type="SAM" id="MobiDB-lite"/>
    </source>
</evidence>
<name>A0A1E3PB98_WICAA</name>
<evidence type="ECO:0000259" key="5">
    <source>
        <dbReference type="PROSITE" id="PS51339"/>
    </source>
</evidence>
<proteinExistence type="inferred from homology"/>
<protein>
    <recommendedName>
        <fullName evidence="5">Myotubularin phosphatase domain-containing protein</fullName>
    </recommendedName>
</protein>
<feature type="compositionally biased region" description="Basic and acidic residues" evidence="4">
    <location>
        <begin position="693"/>
        <end position="705"/>
    </location>
</feature>
<dbReference type="InterPro" id="IPR016130">
    <property type="entry name" value="Tyr_Pase_AS"/>
</dbReference>
<dbReference type="InterPro" id="IPR029021">
    <property type="entry name" value="Prot-tyrosine_phosphatase-like"/>
</dbReference>
<dbReference type="AlphaFoldDB" id="A0A1E3PB98"/>
<dbReference type="PROSITE" id="PS00383">
    <property type="entry name" value="TYR_PHOSPHATASE_1"/>
    <property type="match status" value="1"/>
</dbReference>
<gene>
    <name evidence="6" type="ORF">WICANDRAFT_26024</name>
</gene>
<feature type="binding site" evidence="3">
    <location>
        <begin position="330"/>
        <end position="331"/>
    </location>
    <ligand>
        <name>substrate</name>
    </ligand>
</feature>
<dbReference type="SUPFAM" id="SSF50729">
    <property type="entry name" value="PH domain-like"/>
    <property type="match status" value="1"/>
</dbReference>
<dbReference type="PANTHER" id="PTHR10807">
    <property type="entry name" value="MYOTUBULARIN-RELATED"/>
    <property type="match status" value="1"/>
</dbReference>
<evidence type="ECO:0000256" key="2">
    <source>
        <dbReference type="PIRSR" id="PIRSR630564-1"/>
    </source>
</evidence>
<dbReference type="GeneID" id="30198463"/>
<dbReference type="InterPro" id="IPR010569">
    <property type="entry name" value="Myotubularin-like_Pase_dom"/>
</dbReference>
<dbReference type="Proteomes" id="UP000094112">
    <property type="component" value="Unassembled WGS sequence"/>
</dbReference>
<dbReference type="STRING" id="683960.A0A1E3PB98"/>
<dbReference type="EMBL" id="KV454208">
    <property type="protein sequence ID" value="ODQ62157.1"/>
    <property type="molecule type" value="Genomic_DNA"/>
</dbReference>
<evidence type="ECO:0000313" key="7">
    <source>
        <dbReference type="Proteomes" id="UP000094112"/>
    </source>
</evidence>
<dbReference type="CDD" id="cd17666">
    <property type="entry name" value="PTP-MTM-like_fungal"/>
    <property type="match status" value="1"/>
</dbReference>
<reference evidence="6 7" key="1">
    <citation type="journal article" date="2016" name="Proc. Natl. Acad. Sci. U.S.A.">
        <title>Comparative genomics of biotechnologically important yeasts.</title>
        <authorList>
            <person name="Riley R."/>
            <person name="Haridas S."/>
            <person name="Wolfe K.H."/>
            <person name="Lopes M.R."/>
            <person name="Hittinger C.T."/>
            <person name="Goeker M."/>
            <person name="Salamov A.A."/>
            <person name="Wisecaver J.H."/>
            <person name="Long T.M."/>
            <person name="Calvey C.H."/>
            <person name="Aerts A.L."/>
            <person name="Barry K.W."/>
            <person name="Choi C."/>
            <person name="Clum A."/>
            <person name="Coughlan A.Y."/>
            <person name="Deshpande S."/>
            <person name="Douglass A.P."/>
            <person name="Hanson S.J."/>
            <person name="Klenk H.-P."/>
            <person name="LaButti K.M."/>
            <person name="Lapidus A."/>
            <person name="Lindquist E.A."/>
            <person name="Lipzen A.M."/>
            <person name="Meier-Kolthoff J.P."/>
            <person name="Ohm R.A."/>
            <person name="Otillar R.P."/>
            <person name="Pangilinan J.L."/>
            <person name="Peng Y."/>
            <person name="Rokas A."/>
            <person name="Rosa C.A."/>
            <person name="Scheuner C."/>
            <person name="Sibirny A.A."/>
            <person name="Slot J.C."/>
            <person name="Stielow J.B."/>
            <person name="Sun H."/>
            <person name="Kurtzman C.P."/>
            <person name="Blackwell M."/>
            <person name="Grigoriev I.V."/>
            <person name="Jeffries T.W."/>
        </authorList>
    </citation>
    <scope>NUCLEOTIDE SEQUENCE [LARGE SCALE GENOMIC DNA]</scope>
    <source>
        <strain evidence="7">ATCC 58044 / CBS 1984 / NCYC 433 / NRRL Y-366-8</strain>
    </source>
</reference>
<evidence type="ECO:0000313" key="6">
    <source>
        <dbReference type="EMBL" id="ODQ62157.1"/>
    </source>
</evidence>
<dbReference type="GO" id="GO:0046856">
    <property type="term" value="P:phosphatidylinositol dephosphorylation"/>
    <property type="evidence" value="ECO:0007669"/>
    <property type="project" value="EnsemblFungi"/>
</dbReference>
<dbReference type="OrthoDB" id="271628at2759"/>
<feature type="region of interest" description="Disordered" evidence="4">
    <location>
        <begin position="649"/>
        <end position="705"/>
    </location>
</feature>
<evidence type="ECO:0000256" key="3">
    <source>
        <dbReference type="PIRSR" id="PIRSR630564-2"/>
    </source>
</evidence>
<dbReference type="SUPFAM" id="SSF52799">
    <property type="entry name" value="(Phosphotyrosine protein) phosphatases II"/>
    <property type="match status" value="1"/>
</dbReference>
<dbReference type="Gene3D" id="2.30.29.30">
    <property type="entry name" value="Pleckstrin-homology domain (PH domain)/Phosphotyrosine-binding domain (PTB)"/>
    <property type="match status" value="1"/>
</dbReference>
<feature type="region of interest" description="Disordered" evidence="4">
    <location>
        <begin position="593"/>
        <end position="623"/>
    </location>
</feature>
<dbReference type="Pfam" id="PF06602">
    <property type="entry name" value="Myotub-related"/>
    <property type="match status" value="1"/>
</dbReference>
<comment type="similarity">
    <text evidence="1">Belongs to the protein-tyrosine phosphatase family. Non-receptor class myotubularin subfamily.</text>
</comment>
<dbReference type="GO" id="GO:0004438">
    <property type="term" value="F:phosphatidylinositol-3-phosphate phosphatase activity"/>
    <property type="evidence" value="ECO:0007669"/>
    <property type="project" value="EnsemblFungi"/>
</dbReference>
<dbReference type="PANTHER" id="PTHR10807:SF128">
    <property type="entry name" value="PHOSPHATIDYLINOSITOL-3,5-BISPHOSPHATE 3-PHOSPHATASE"/>
    <property type="match status" value="1"/>
</dbReference>
<keyword evidence="7" id="KW-1185">Reference proteome</keyword>
<feature type="compositionally biased region" description="Acidic residues" evidence="4">
    <location>
        <begin position="670"/>
        <end position="680"/>
    </location>
</feature>
<dbReference type="PROSITE" id="PS51339">
    <property type="entry name" value="PPASE_MYOTUBULARIN"/>
    <property type="match status" value="1"/>
</dbReference>
<feature type="active site" description="Phosphocysteine intermediate" evidence="2">
    <location>
        <position position="394"/>
    </location>
</feature>
<sequence>MEYIKVARVDDVLLHKRGYIIHGSLHLTTHHLIFTVTNPRPNELRELWLCYPMISSVERKKGSALLNLIDINVDINDNEGNEIQSKIIKSLPKLFNQRGKELNLFKLSTLKINCKDFNFLSFDFENESKCFDVFESIMKLTCLGELNQLYAFIYQPNSIEKLLNTWKIYDPIKEFQRQGLIFDNDSQIVEQSSSNWRISNVNNNYNFSDTYPSTIVVPKTISDSVLTHASKYRSKQRIPALTYYYKKNGCSITRCSQPLLGLKQTRSIQDEKLVDEIFKSSSNNDNGNPKNLIVDARPTTNAMAQTALGAGSENMDNYPNCEKLYLGIDNIHVMRDSLNKLIDILKSGDLNKPPINKSSLKKTNWLKYISILLISTEKLVKSMILNNSNILIHCSDGWDRTSQISSLIQVCIDPYYRSIQGFITLIEKDWLSFGHRFNERSGHLSSESIFHDESNGSNNNQASLAFKSVSNHFKKKKHLKFTSPIFHQFLDSIYQLIIQFPNKFEFNERFLRRLIYHLYSCQYGNFLFDNEYERVTNKVFDKTRSVWDYFLSRKHEFTNKQYVEPTDQFDWLSPNYKSLVWWWQLYGRSDEEMNGDSHNEENVENGNSGLELQNSGLKSPEQQHPIIQPIPESAGTKVNNKEETLSKSKVFALTPPPPSIHKVNANYNNDDNDDDDDENENELKTRNGINDIRSPHKMMEKMSIS</sequence>
<dbReference type="GO" id="GO:0005737">
    <property type="term" value="C:cytoplasm"/>
    <property type="evidence" value="ECO:0007669"/>
    <property type="project" value="TreeGrafter"/>
</dbReference>
<accession>A0A1E3PB98</accession>
<feature type="binding site" evidence="3">
    <location>
        <begin position="394"/>
        <end position="400"/>
    </location>
    <ligand>
        <name>substrate</name>
    </ligand>
</feature>
<dbReference type="RefSeq" id="XP_019041364.1">
    <property type="nucleotide sequence ID" value="XM_019181217.1"/>
</dbReference>
<dbReference type="GO" id="GO:0003729">
    <property type="term" value="F:mRNA binding"/>
    <property type="evidence" value="ECO:0007669"/>
    <property type="project" value="EnsemblFungi"/>
</dbReference>